<name>A0A2A5KQ55_9HYPH</name>
<dbReference type="SUPFAM" id="SSF51230">
    <property type="entry name" value="Single hybrid motif"/>
    <property type="match status" value="1"/>
</dbReference>
<proteinExistence type="predicted"/>
<dbReference type="InterPro" id="IPR011053">
    <property type="entry name" value="Single_hybrid_motif"/>
</dbReference>
<dbReference type="AlphaFoldDB" id="A0A2A5KQ55"/>
<accession>A0A2A5KQ55</accession>
<dbReference type="RefSeq" id="WP_096763904.1">
    <property type="nucleotide sequence ID" value="NZ_NXDM01000022.1"/>
</dbReference>
<reference evidence="1 2" key="1">
    <citation type="submission" date="2017-09" db="EMBL/GenBank/DDBJ databases">
        <title>Comparative genomics of rhizobia isolated from Phaseolus vulgaris in China.</title>
        <authorList>
            <person name="Tong W."/>
        </authorList>
    </citation>
    <scope>NUCLEOTIDE SEQUENCE [LARGE SCALE GENOMIC DNA]</scope>
    <source>
        <strain evidence="1 2">L101</strain>
    </source>
</reference>
<keyword evidence="2" id="KW-1185">Reference proteome</keyword>
<sequence length="141" mass="14542">MSAIDFSDPATIAFLTDALTAAGVRGLEISRPDGQLRIVLLGEGGARISAQVAPRRASDSAPVVVTAPLAGHFCAEHPAAAVTPQTLPRSVSDADVLGFIRVGHLLLPLRAGRSGVLTRLLAEPGTLVGFGDPLFEIELPS</sequence>
<evidence type="ECO:0000313" key="2">
    <source>
        <dbReference type="Proteomes" id="UP000218807"/>
    </source>
</evidence>
<evidence type="ECO:0000313" key="1">
    <source>
        <dbReference type="EMBL" id="PCK79158.1"/>
    </source>
</evidence>
<comment type="caution">
    <text evidence="1">The sequence shown here is derived from an EMBL/GenBank/DDBJ whole genome shotgun (WGS) entry which is preliminary data.</text>
</comment>
<dbReference type="EMBL" id="NXDM01000022">
    <property type="protein sequence ID" value="PCK79158.1"/>
    <property type="molecule type" value="Genomic_DNA"/>
</dbReference>
<gene>
    <name evidence="1" type="ORF">CPT34_21100</name>
</gene>
<organism evidence="1 2">
    <name type="scientific">Rhizobium sophoriradicis</name>
    <dbReference type="NCBI Taxonomy" id="1535245"/>
    <lineage>
        <taxon>Bacteria</taxon>
        <taxon>Pseudomonadati</taxon>
        <taxon>Pseudomonadota</taxon>
        <taxon>Alphaproteobacteria</taxon>
        <taxon>Hyphomicrobiales</taxon>
        <taxon>Rhizobiaceae</taxon>
        <taxon>Rhizobium/Agrobacterium group</taxon>
        <taxon>Rhizobium</taxon>
    </lineage>
</organism>
<protein>
    <submittedName>
        <fullName evidence="1">Acetyl-CoA carboxylase</fullName>
    </submittedName>
</protein>
<dbReference type="Proteomes" id="UP000218807">
    <property type="component" value="Unassembled WGS sequence"/>
</dbReference>
<dbReference type="Gene3D" id="2.40.50.100">
    <property type="match status" value="1"/>
</dbReference>